<protein>
    <submittedName>
        <fullName evidence="1">DUF5677 domain-containing protein</fullName>
    </submittedName>
</protein>
<dbReference type="RefSeq" id="WP_055397675.1">
    <property type="nucleotide sequence ID" value="NZ_JAMXAX010000093.1"/>
</dbReference>
<evidence type="ECO:0000313" key="2">
    <source>
        <dbReference type="Proteomes" id="UP001595693"/>
    </source>
</evidence>
<dbReference type="EMBL" id="JBHSAJ010000053">
    <property type="protein sequence ID" value="MFC3936525.1"/>
    <property type="molecule type" value="Genomic_DNA"/>
</dbReference>
<comment type="caution">
    <text evidence="1">The sequence shown here is derived from an EMBL/GenBank/DDBJ whole genome shotgun (WGS) entry which is preliminary data.</text>
</comment>
<gene>
    <name evidence="1" type="ORF">ACFOW3_18055</name>
</gene>
<dbReference type="InterPro" id="IPR043733">
    <property type="entry name" value="DUF5677"/>
</dbReference>
<name>A0ABV8DDD4_9BURK</name>
<accession>A0ABV8DDD4</accession>
<sequence length="293" mass="32244">MDIEELPLIDALRGLAMLQQEFLRLALYVASQGPATFEEERLVCSLGDSQRRISTYLAMGAGQSLETLLRMAKLRGIPVRDAYPVARSAFESFLNASYLLAESDEVASRAIRYIDYAAWKHFNRKRGSGEFSLEIRSDADPQATLAETFPEFSGKGKGSWTNLDVPSRIRMVGELAGRRAASRLLAADFLIYSLSSEIIHGSPFGVSYFFSDHQTGERTTDGFRAAAVCQLEEILIGVLHAGCGYLAAFFGQQDMQAPLKTEEKIFNRLLELSTKPSDAFPPASQHIADGEGA</sequence>
<proteinExistence type="predicted"/>
<reference evidence="2" key="1">
    <citation type="journal article" date="2019" name="Int. J. Syst. Evol. Microbiol.">
        <title>The Global Catalogue of Microorganisms (GCM) 10K type strain sequencing project: providing services to taxonomists for standard genome sequencing and annotation.</title>
        <authorList>
            <consortium name="The Broad Institute Genomics Platform"/>
            <consortium name="The Broad Institute Genome Sequencing Center for Infectious Disease"/>
            <person name="Wu L."/>
            <person name="Ma J."/>
        </authorList>
    </citation>
    <scope>NUCLEOTIDE SEQUENCE [LARGE SCALE GENOMIC DNA]</scope>
    <source>
        <strain evidence="2">CCUG 2113</strain>
    </source>
</reference>
<dbReference type="Pfam" id="PF18928">
    <property type="entry name" value="DUF5677"/>
    <property type="match status" value="1"/>
</dbReference>
<organism evidence="1 2">
    <name type="scientific">Acidovorax facilis</name>
    <dbReference type="NCBI Taxonomy" id="12917"/>
    <lineage>
        <taxon>Bacteria</taxon>
        <taxon>Pseudomonadati</taxon>
        <taxon>Pseudomonadota</taxon>
        <taxon>Betaproteobacteria</taxon>
        <taxon>Burkholderiales</taxon>
        <taxon>Comamonadaceae</taxon>
        <taxon>Acidovorax</taxon>
    </lineage>
</organism>
<evidence type="ECO:0000313" key="1">
    <source>
        <dbReference type="EMBL" id="MFC3936525.1"/>
    </source>
</evidence>
<dbReference type="Proteomes" id="UP001595693">
    <property type="component" value="Unassembled WGS sequence"/>
</dbReference>
<keyword evidence="2" id="KW-1185">Reference proteome</keyword>